<gene>
    <name evidence="1" type="ORF">SKAU_G00168780</name>
</gene>
<name>A0A9Q1FJY3_SYNKA</name>
<dbReference type="Proteomes" id="UP001152622">
    <property type="component" value="Chromosome 5"/>
</dbReference>
<protein>
    <submittedName>
        <fullName evidence="1">Uncharacterized protein</fullName>
    </submittedName>
</protein>
<proteinExistence type="predicted"/>
<accession>A0A9Q1FJY3</accession>
<organism evidence="1 2">
    <name type="scientific">Synaphobranchus kaupii</name>
    <name type="common">Kaup's arrowtooth eel</name>
    <dbReference type="NCBI Taxonomy" id="118154"/>
    <lineage>
        <taxon>Eukaryota</taxon>
        <taxon>Metazoa</taxon>
        <taxon>Chordata</taxon>
        <taxon>Craniata</taxon>
        <taxon>Vertebrata</taxon>
        <taxon>Euteleostomi</taxon>
        <taxon>Actinopterygii</taxon>
        <taxon>Neopterygii</taxon>
        <taxon>Teleostei</taxon>
        <taxon>Anguilliformes</taxon>
        <taxon>Synaphobranchidae</taxon>
        <taxon>Synaphobranchus</taxon>
    </lineage>
</organism>
<dbReference type="EMBL" id="JAINUF010000005">
    <property type="protein sequence ID" value="KAJ8360353.1"/>
    <property type="molecule type" value="Genomic_DNA"/>
</dbReference>
<evidence type="ECO:0000313" key="2">
    <source>
        <dbReference type="Proteomes" id="UP001152622"/>
    </source>
</evidence>
<reference evidence="1" key="1">
    <citation type="journal article" date="2023" name="Science">
        <title>Genome structures resolve the early diversification of teleost fishes.</title>
        <authorList>
            <person name="Parey E."/>
            <person name="Louis A."/>
            <person name="Montfort J."/>
            <person name="Bouchez O."/>
            <person name="Roques C."/>
            <person name="Iampietro C."/>
            <person name="Lluch J."/>
            <person name="Castinel A."/>
            <person name="Donnadieu C."/>
            <person name="Desvignes T."/>
            <person name="Floi Bucao C."/>
            <person name="Jouanno E."/>
            <person name="Wen M."/>
            <person name="Mejri S."/>
            <person name="Dirks R."/>
            <person name="Jansen H."/>
            <person name="Henkel C."/>
            <person name="Chen W.J."/>
            <person name="Zahm M."/>
            <person name="Cabau C."/>
            <person name="Klopp C."/>
            <person name="Thompson A.W."/>
            <person name="Robinson-Rechavi M."/>
            <person name="Braasch I."/>
            <person name="Lecointre G."/>
            <person name="Bobe J."/>
            <person name="Postlethwait J.H."/>
            <person name="Berthelot C."/>
            <person name="Roest Crollius H."/>
            <person name="Guiguen Y."/>
        </authorList>
    </citation>
    <scope>NUCLEOTIDE SEQUENCE</scope>
    <source>
        <strain evidence="1">WJC10195</strain>
    </source>
</reference>
<sequence>MTGGKWLSLHPGSPGEASTQLGWRTILLLPYGLRAADKAGQAPPLTGSGKMLNHRQLLHSALKIIPEVLRLLMRTPNRFIPYQRAGLCRLPTEAPVVNQVAVQPLSRITLSGTALMTE</sequence>
<dbReference type="AlphaFoldDB" id="A0A9Q1FJY3"/>
<evidence type="ECO:0000313" key="1">
    <source>
        <dbReference type="EMBL" id="KAJ8360353.1"/>
    </source>
</evidence>
<keyword evidence="2" id="KW-1185">Reference proteome</keyword>
<comment type="caution">
    <text evidence="1">The sequence shown here is derived from an EMBL/GenBank/DDBJ whole genome shotgun (WGS) entry which is preliminary data.</text>
</comment>